<keyword evidence="3" id="KW-1185">Reference proteome</keyword>
<name>A0A5C6CU51_9BACT</name>
<reference evidence="2 3" key="1">
    <citation type="submission" date="2019-02" db="EMBL/GenBank/DDBJ databases">
        <title>Deep-cultivation of Planctomycetes and their phenomic and genomic characterization uncovers novel biology.</title>
        <authorList>
            <person name="Wiegand S."/>
            <person name="Jogler M."/>
            <person name="Boedeker C."/>
            <person name="Pinto D."/>
            <person name="Vollmers J."/>
            <person name="Rivas-Marin E."/>
            <person name="Kohn T."/>
            <person name="Peeters S.H."/>
            <person name="Heuer A."/>
            <person name="Rast P."/>
            <person name="Oberbeckmann S."/>
            <person name="Bunk B."/>
            <person name="Jeske O."/>
            <person name="Meyerdierks A."/>
            <person name="Storesund J.E."/>
            <person name="Kallscheuer N."/>
            <person name="Luecker S."/>
            <person name="Lage O.M."/>
            <person name="Pohl T."/>
            <person name="Merkel B.J."/>
            <person name="Hornburger P."/>
            <person name="Mueller R.-W."/>
            <person name="Bruemmer F."/>
            <person name="Labrenz M."/>
            <person name="Spormann A.M."/>
            <person name="Op Den Camp H."/>
            <person name="Overmann J."/>
            <person name="Amann R."/>
            <person name="Jetten M.S.M."/>
            <person name="Mascher T."/>
            <person name="Medema M.H."/>
            <person name="Devos D.P."/>
            <person name="Kaster A.-K."/>
            <person name="Ovreas L."/>
            <person name="Rohde M."/>
            <person name="Galperin M.Y."/>
            <person name="Jogler C."/>
        </authorList>
    </citation>
    <scope>NUCLEOTIDE SEQUENCE [LARGE SCALE GENOMIC DNA]</scope>
    <source>
        <strain evidence="2 3">Poly41</strain>
    </source>
</reference>
<keyword evidence="1" id="KW-0812">Transmembrane</keyword>
<feature type="transmembrane region" description="Helical" evidence="1">
    <location>
        <begin position="28"/>
        <end position="49"/>
    </location>
</feature>
<protein>
    <submittedName>
        <fullName evidence="2">Uncharacterized protein</fullName>
    </submittedName>
</protein>
<evidence type="ECO:0000313" key="3">
    <source>
        <dbReference type="Proteomes" id="UP000319143"/>
    </source>
</evidence>
<keyword evidence="1" id="KW-1133">Transmembrane helix</keyword>
<dbReference type="RefSeq" id="WP_146531648.1">
    <property type="nucleotide sequence ID" value="NZ_SJPV01000035.1"/>
</dbReference>
<feature type="transmembrane region" description="Helical" evidence="1">
    <location>
        <begin position="61"/>
        <end position="81"/>
    </location>
</feature>
<feature type="transmembrane region" description="Helical" evidence="1">
    <location>
        <begin position="88"/>
        <end position="108"/>
    </location>
</feature>
<comment type="caution">
    <text evidence="2">The sequence shown here is derived from an EMBL/GenBank/DDBJ whole genome shotgun (WGS) entry which is preliminary data.</text>
</comment>
<accession>A0A5C6CU51</accession>
<dbReference type="EMBL" id="SJPV01000035">
    <property type="protein sequence ID" value="TWU27948.1"/>
    <property type="molecule type" value="Genomic_DNA"/>
</dbReference>
<feature type="transmembrane region" description="Helical" evidence="1">
    <location>
        <begin position="114"/>
        <end position="133"/>
    </location>
</feature>
<dbReference type="AlphaFoldDB" id="A0A5C6CU51"/>
<dbReference type="Proteomes" id="UP000319143">
    <property type="component" value="Unassembled WGS sequence"/>
</dbReference>
<organism evidence="2 3">
    <name type="scientific">Novipirellula artificiosorum</name>
    <dbReference type="NCBI Taxonomy" id="2528016"/>
    <lineage>
        <taxon>Bacteria</taxon>
        <taxon>Pseudomonadati</taxon>
        <taxon>Planctomycetota</taxon>
        <taxon>Planctomycetia</taxon>
        <taxon>Pirellulales</taxon>
        <taxon>Pirellulaceae</taxon>
        <taxon>Novipirellula</taxon>
    </lineage>
</organism>
<proteinExistence type="predicted"/>
<gene>
    <name evidence="2" type="ORF">Poly41_70220</name>
</gene>
<sequence length="150" mass="16148">MSTVNPYESPTVETPTVGRGTSFILRPAFAATWILAWCFLALGLIAIVHLNWPIPRIDQTFYFRLYASIGAVAGLLSWFSARLVALDRLALSTLAILLLPLGFVFALACELNPPVAGLTAIIAGSTLVLARVARGDTPIYSESDDKADEP</sequence>
<keyword evidence="1" id="KW-0472">Membrane</keyword>
<dbReference type="OrthoDB" id="9899728at2"/>
<evidence type="ECO:0000313" key="2">
    <source>
        <dbReference type="EMBL" id="TWU27948.1"/>
    </source>
</evidence>
<evidence type="ECO:0000256" key="1">
    <source>
        <dbReference type="SAM" id="Phobius"/>
    </source>
</evidence>